<comment type="similarity">
    <text evidence="2 4">Belongs to the bacterial solute-binding protein 3 family.</text>
</comment>
<comment type="subcellular location">
    <subcellularLocation>
        <location evidence="1">Cell envelope</location>
    </subcellularLocation>
</comment>
<dbReference type="EMBL" id="DXGF01000064">
    <property type="protein sequence ID" value="HIW83385.1"/>
    <property type="molecule type" value="Genomic_DNA"/>
</dbReference>
<protein>
    <submittedName>
        <fullName evidence="8">Transporter substrate-binding domain-containing protein</fullName>
    </submittedName>
</protein>
<name>A0A9D1UEC3_9FIRM</name>
<feature type="signal peptide" evidence="5">
    <location>
        <begin position="1"/>
        <end position="28"/>
    </location>
</feature>
<proteinExistence type="inferred from homology"/>
<evidence type="ECO:0000259" key="7">
    <source>
        <dbReference type="SMART" id="SM00079"/>
    </source>
</evidence>
<dbReference type="SMART" id="SM00062">
    <property type="entry name" value="PBPb"/>
    <property type="match status" value="1"/>
</dbReference>
<dbReference type="GO" id="GO:0016020">
    <property type="term" value="C:membrane"/>
    <property type="evidence" value="ECO:0007669"/>
    <property type="project" value="InterPro"/>
</dbReference>
<dbReference type="InterPro" id="IPR018313">
    <property type="entry name" value="SBP_3_CS"/>
</dbReference>
<dbReference type="InterPro" id="IPR001638">
    <property type="entry name" value="Solute-binding_3/MltF_N"/>
</dbReference>
<evidence type="ECO:0000256" key="3">
    <source>
        <dbReference type="ARBA" id="ARBA00022729"/>
    </source>
</evidence>
<accession>A0A9D1UEC3</accession>
<dbReference type="AlphaFoldDB" id="A0A9D1UEC3"/>
<dbReference type="Pfam" id="PF00497">
    <property type="entry name" value="SBP_bac_3"/>
    <property type="match status" value="1"/>
</dbReference>
<reference evidence="8" key="2">
    <citation type="submission" date="2021-04" db="EMBL/GenBank/DDBJ databases">
        <authorList>
            <person name="Gilroy R."/>
        </authorList>
    </citation>
    <scope>NUCLEOTIDE SEQUENCE</scope>
    <source>
        <strain evidence="8">ChiSxjej1B13-11762</strain>
    </source>
</reference>
<sequence length="267" mass="29424">MKKKIYSIIIAMLCLAVLLLGGCGSSGAASSGTLTVGVRSDIVDFGYLNEKTGKYYGLEIDIANELAERLGYENVEFVTVDPDTRKDMLLEGEVDCLIACYSISESREENFDFSTPYYTDEAKLMIQKSTLFQDVEDLRNKTIGILSGSNAGPQLAESMYEMGIITDQVLSNTDEATEYEGLHVRKLGTYQELSEALEEGTVDAACMDGCITATYMDEDREIMDIQLAEQNYGVATQKGSELSGQVEEVIQEMLSDGTIDTLIDKWD</sequence>
<dbReference type="PROSITE" id="PS01039">
    <property type="entry name" value="SBP_BACTERIAL_3"/>
    <property type="match status" value="1"/>
</dbReference>
<dbReference type="PANTHER" id="PTHR35936:SF34">
    <property type="entry name" value="ABC TRANSPORTER EXTRACELLULAR-BINDING PROTEIN YCKB-RELATED"/>
    <property type="match status" value="1"/>
</dbReference>
<evidence type="ECO:0000256" key="2">
    <source>
        <dbReference type="ARBA" id="ARBA00010333"/>
    </source>
</evidence>
<evidence type="ECO:0000313" key="8">
    <source>
        <dbReference type="EMBL" id="HIW83385.1"/>
    </source>
</evidence>
<evidence type="ECO:0000256" key="5">
    <source>
        <dbReference type="SAM" id="SignalP"/>
    </source>
</evidence>
<comment type="caution">
    <text evidence="8">The sequence shown here is derived from an EMBL/GenBank/DDBJ whole genome shotgun (WGS) entry which is preliminary data.</text>
</comment>
<gene>
    <name evidence="8" type="ORF">H9873_03575</name>
</gene>
<dbReference type="Proteomes" id="UP000824263">
    <property type="component" value="Unassembled WGS sequence"/>
</dbReference>
<evidence type="ECO:0000259" key="6">
    <source>
        <dbReference type="SMART" id="SM00062"/>
    </source>
</evidence>
<dbReference type="GO" id="GO:0015276">
    <property type="term" value="F:ligand-gated monoatomic ion channel activity"/>
    <property type="evidence" value="ECO:0007669"/>
    <property type="project" value="InterPro"/>
</dbReference>
<dbReference type="Gene3D" id="3.40.190.10">
    <property type="entry name" value="Periplasmic binding protein-like II"/>
    <property type="match status" value="2"/>
</dbReference>
<evidence type="ECO:0000313" key="9">
    <source>
        <dbReference type="Proteomes" id="UP000824263"/>
    </source>
</evidence>
<dbReference type="InterPro" id="IPR001320">
    <property type="entry name" value="Iontro_rcpt_C"/>
</dbReference>
<evidence type="ECO:0000256" key="4">
    <source>
        <dbReference type="RuleBase" id="RU003744"/>
    </source>
</evidence>
<feature type="domain" description="Solute-binding protein family 3/N-terminal" evidence="6">
    <location>
        <begin position="33"/>
        <end position="267"/>
    </location>
</feature>
<dbReference type="GO" id="GO:0030313">
    <property type="term" value="C:cell envelope"/>
    <property type="evidence" value="ECO:0007669"/>
    <property type="project" value="UniProtKB-SubCell"/>
</dbReference>
<dbReference type="SUPFAM" id="SSF53850">
    <property type="entry name" value="Periplasmic binding protein-like II"/>
    <property type="match status" value="1"/>
</dbReference>
<evidence type="ECO:0000256" key="1">
    <source>
        <dbReference type="ARBA" id="ARBA00004196"/>
    </source>
</evidence>
<organism evidence="8 9">
    <name type="scientific">Candidatus Dorea gallistercoris</name>
    <dbReference type="NCBI Taxonomy" id="2838542"/>
    <lineage>
        <taxon>Bacteria</taxon>
        <taxon>Bacillati</taxon>
        <taxon>Bacillota</taxon>
        <taxon>Clostridia</taxon>
        <taxon>Lachnospirales</taxon>
        <taxon>Lachnospiraceae</taxon>
        <taxon>Dorea</taxon>
    </lineage>
</organism>
<feature type="chain" id="PRO_5038931347" evidence="5">
    <location>
        <begin position="29"/>
        <end position="267"/>
    </location>
</feature>
<dbReference type="PROSITE" id="PS51257">
    <property type="entry name" value="PROKAR_LIPOPROTEIN"/>
    <property type="match status" value="1"/>
</dbReference>
<keyword evidence="3 5" id="KW-0732">Signal</keyword>
<feature type="domain" description="Ionotropic glutamate receptor C-terminal" evidence="7">
    <location>
        <begin position="35"/>
        <end position="267"/>
    </location>
</feature>
<dbReference type="SMART" id="SM00079">
    <property type="entry name" value="PBPe"/>
    <property type="match status" value="1"/>
</dbReference>
<dbReference type="PANTHER" id="PTHR35936">
    <property type="entry name" value="MEMBRANE-BOUND LYTIC MUREIN TRANSGLYCOSYLASE F"/>
    <property type="match status" value="1"/>
</dbReference>
<reference evidence="8" key="1">
    <citation type="journal article" date="2021" name="PeerJ">
        <title>Extensive microbial diversity within the chicken gut microbiome revealed by metagenomics and culture.</title>
        <authorList>
            <person name="Gilroy R."/>
            <person name="Ravi A."/>
            <person name="Getino M."/>
            <person name="Pursley I."/>
            <person name="Horton D.L."/>
            <person name="Alikhan N.F."/>
            <person name="Baker D."/>
            <person name="Gharbi K."/>
            <person name="Hall N."/>
            <person name="Watson M."/>
            <person name="Adriaenssens E.M."/>
            <person name="Foster-Nyarko E."/>
            <person name="Jarju S."/>
            <person name="Secka A."/>
            <person name="Antonio M."/>
            <person name="Oren A."/>
            <person name="Chaudhuri R.R."/>
            <person name="La Ragione R."/>
            <person name="Hildebrand F."/>
            <person name="Pallen M.J."/>
        </authorList>
    </citation>
    <scope>NUCLEOTIDE SEQUENCE</scope>
    <source>
        <strain evidence="8">ChiSxjej1B13-11762</strain>
    </source>
</reference>